<keyword evidence="2" id="KW-1185">Reference proteome</keyword>
<dbReference type="OrthoDB" id="2637024at2759"/>
<dbReference type="AlphaFoldDB" id="A0A0C3EAN4"/>
<evidence type="ECO:0000313" key="2">
    <source>
        <dbReference type="Proteomes" id="UP000053989"/>
    </source>
</evidence>
<name>A0A0C3EAN4_9AGAM</name>
<dbReference type="EMBL" id="KN822006">
    <property type="protein sequence ID" value="KIM69785.1"/>
    <property type="molecule type" value="Genomic_DNA"/>
</dbReference>
<organism evidence="1 2">
    <name type="scientific">Scleroderma citrinum Foug A</name>
    <dbReference type="NCBI Taxonomy" id="1036808"/>
    <lineage>
        <taxon>Eukaryota</taxon>
        <taxon>Fungi</taxon>
        <taxon>Dikarya</taxon>
        <taxon>Basidiomycota</taxon>
        <taxon>Agaricomycotina</taxon>
        <taxon>Agaricomycetes</taxon>
        <taxon>Agaricomycetidae</taxon>
        <taxon>Boletales</taxon>
        <taxon>Sclerodermatineae</taxon>
        <taxon>Sclerodermataceae</taxon>
        <taxon>Scleroderma</taxon>
    </lineage>
</organism>
<gene>
    <name evidence="1" type="ORF">SCLCIDRAFT_19565</name>
</gene>
<dbReference type="InParanoid" id="A0A0C3EAN4"/>
<dbReference type="Proteomes" id="UP000053989">
    <property type="component" value="Unassembled WGS sequence"/>
</dbReference>
<dbReference type="HOGENOM" id="CLU_171263_1_0_1"/>
<reference evidence="1 2" key="1">
    <citation type="submission" date="2014-04" db="EMBL/GenBank/DDBJ databases">
        <authorList>
            <consortium name="DOE Joint Genome Institute"/>
            <person name="Kuo A."/>
            <person name="Kohler A."/>
            <person name="Nagy L.G."/>
            <person name="Floudas D."/>
            <person name="Copeland A."/>
            <person name="Barry K.W."/>
            <person name="Cichocki N."/>
            <person name="Veneault-Fourrey C."/>
            <person name="LaButti K."/>
            <person name="Lindquist E.A."/>
            <person name="Lipzen A."/>
            <person name="Lundell T."/>
            <person name="Morin E."/>
            <person name="Murat C."/>
            <person name="Sun H."/>
            <person name="Tunlid A."/>
            <person name="Henrissat B."/>
            <person name="Grigoriev I.V."/>
            <person name="Hibbett D.S."/>
            <person name="Martin F."/>
            <person name="Nordberg H.P."/>
            <person name="Cantor M.N."/>
            <person name="Hua S.X."/>
        </authorList>
    </citation>
    <scope>NUCLEOTIDE SEQUENCE [LARGE SCALE GENOMIC DNA]</scope>
    <source>
        <strain evidence="1 2">Foug A</strain>
    </source>
</reference>
<sequence length="126" mass="14134">MDSGKLPNYKSSYLLRFHPYPRVRPSARERVMTALEAADEYSMLSYDKVSTSSIQSADFDDAAFETTQNLNDAIHIMQSFGIRQRRRLSFSSLIVASKVASTVEQLIHDALTQDLAFLARKPSSGV</sequence>
<evidence type="ECO:0000313" key="1">
    <source>
        <dbReference type="EMBL" id="KIM69785.1"/>
    </source>
</evidence>
<accession>A0A0C3EAN4</accession>
<proteinExistence type="predicted"/>
<protein>
    <submittedName>
        <fullName evidence="1">Uncharacterized protein</fullName>
    </submittedName>
</protein>
<reference evidence="2" key="2">
    <citation type="submission" date="2015-01" db="EMBL/GenBank/DDBJ databases">
        <title>Evolutionary Origins and Diversification of the Mycorrhizal Mutualists.</title>
        <authorList>
            <consortium name="DOE Joint Genome Institute"/>
            <consortium name="Mycorrhizal Genomics Consortium"/>
            <person name="Kohler A."/>
            <person name="Kuo A."/>
            <person name="Nagy L.G."/>
            <person name="Floudas D."/>
            <person name="Copeland A."/>
            <person name="Barry K.W."/>
            <person name="Cichocki N."/>
            <person name="Veneault-Fourrey C."/>
            <person name="LaButti K."/>
            <person name="Lindquist E.A."/>
            <person name="Lipzen A."/>
            <person name="Lundell T."/>
            <person name="Morin E."/>
            <person name="Murat C."/>
            <person name="Riley R."/>
            <person name="Ohm R."/>
            <person name="Sun H."/>
            <person name="Tunlid A."/>
            <person name="Henrissat B."/>
            <person name="Grigoriev I.V."/>
            <person name="Hibbett D.S."/>
            <person name="Martin F."/>
        </authorList>
    </citation>
    <scope>NUCLEOTIDE SEQUENCE [LARGE SCALE GENOMIC DNA]</scope>
    <source>
        <strain evidence="2">Foug A</strain>
    </source>
</reference>